<dbReference type="EMBL" id="NBSK02000004">
    <property type="protein sequence ID" value="KAJ0210055.1"/>
    <property type="molecule type" value="Genomic_DNA"/>
</dbReference>
<gene>
    <name evidence="2" type="ORF">LSAT_V11C400211520</name>
</gene>
<organism evidence="2 3">
    <name type="scientific">Lactuca sativa</name>
    <name type="common">Garden lettuce</name>
    <dbReference type="NCBI Taxonomy" id="4236"/>
    <lineage>
        <taxon>Eukaryota</taxon>
        <taxon>Viridiplantae</taxon>
        <taxon>Streptophyta</taxon>
        <taxon>Embryophyta</taxon>
        <taxon>Tracheophyta</taxon>
        <taxon>Spermatophyta</taxon>
        <taxon>Magnoliopsida</taxon>
        <taxon>eudicotyledons</taxon>
        <taxon>Gunneridae</taxon>
        <taxon>Pentapetalae</taxon>
        <taxon>asterids</taxon>
        <taxon>campanulids</taxon>
        <taxon>Asterales</taxon>
        <taxon>Asteraceae</taxon>
        <taxon>Cichorioideae</taxon>
        <taxon>Cichorieae</taxon>
        <taxon>Lactucinae</taxon>
        <taxon>Lactuca</taxon>
    </lineage>
</organism>
<protein>
    <recommendedName>
        <fullName evidence="1">DUF3444 domain-containing protein</fullName>
    </recommendedName>
</protein>
<evidence type="ECO:0000259" key="1">
    <source>
        <dbReference type="Pfam" id="PF11926"/>
    </source>
</evidence>
<dbReference type="PANTHER" id="PTHR45089">
    <property type="entry name" value="DNAJ HEAT SHOCK AMINO-TERMINAL DOMAIN PROTEIN-RELATED"/>
    <property type="match status" value="1"/>
</dbReference>
<proteinExistence type="predicted"/>
<keyword evidence="3" id="KW-1185">Reference proteome</keyword>
<dbReference type="Pfam" id="PF11926">
    <property type="entry name" value="DUF3444"/>
    <property type="match status" value="1"/>
</dbReference>
<sequence length="411" mass="46621">MSPIGPIGQSHHIMAQNVFRRAKQSHGQFPLTRRHFQVSTYSGVEATVSRIEMPSLIIRENVHSFNDVPSSHFNGVNHIINNHHQIQAFGTYCPFCNIKYEYDREFVNRPLRCQHCSKLFIAYDITAQGAAPEVPGPRADVYKEAAGNTPNGNHVNLDDDSKFVNCPDLEFSNFDKDKEEDCFAVDQIWACYDSVDGMPRFYAKIRKVFTRNFKLKITWLEADPDDESEIKWAEEGLPVGCGKFVGGKSEETKDRLIFSHRIVSKNSSRRNSFVIYPQKGEIWALFKDWDIKWGSDPENHTKFKFDIVEILDVHAIGSVSVALLVKVKGFVSLFKKTAWGGLNDRKIPGNEHLRFSHRIPSTKLTGSERAGVPPGSFELDTASLSDDLQDYYYSINPEVLKGLPLNEGQCN</sequence>
<dbReference type="Proteomes" id="UP000235145">
    <property type="component" value="Unassembled WGS sequence"/>
</dbReference>
<name>A0A9R1XD83_LACSA</name>
<evidence type="ECO:0000313" key="3">
    <source>
        <dbReference type="Proteomes" id="UP000235145"/>
    </source>
</evidence>
<reference evidence="2 3" key="1">
    <citation type="journal article" date="2017" name="Nat. Commun.">
        <title>Genome assembly with in vitro proximity ligation data and whole-genome triplication in lettuce.</title>
        <authorList>
            <person name="Reyes-Chin-Wo S."/>
            <person name="Wang Z."/>
            <person name="Yang X."/>
            <person name="Kozik A."/>
            <person name="Arikit S."/>
            <person name="Song C."/>
            <person name="Xia L."/>
            <person name="Froenicke L."/>
            <person name="Lavelle D.O."/>
            <person name="Truco M.J."/>
            <person name="Xia R."/>
            <person name="Zhu S."/>
            <person name="Xu C."/>
            <person name="Xu H."/>
            <person name="Xu X."/>
            <person name="Cox K."/>
            <person name="Korf I."/>
            <person name="Meyers B.C."/>
            <person name="Michelmore R.W."/>
        </authorList>
    </citation>
    <scope>NUCLEOTIDE SEQUENCE [LARGE SCALE GENOMIC DNA]</scope>
    <source>
        <strain evidence="3">cv. Salinas</strain>
        <tissue evidence="2">Seedlings</tissue>
    </source>
</reference>
<evidence type="ECO:0000313" key="2">
    <source>
        <dbReference type="EMBL" id="KAJ0210055.1"/>
    </source>
</evidence>
<dbReference type="PANTHER" id="PTHR45089:SF58">
    <property type="entry name" value="DNAJ DOMAIN, CHAPERONE J-DOMAIN SUPERFAMILY"/>
    <property type="match status" value="1"/>
</dbReference>
<dbReference type="AlphaFoldDB" id="A0A9R1XD83"/>
<comment type="caution">
    <text evidence="2">The sequence shown here is derived from an EMBL/GenBank/DDBJ whole genome shotgun (WGS) entry which is preliminary data.</text>
</comment>
<accession>A0A9R1XD83</accession>
<feature type="domain" description="DUF3444" evidence="1">
    <location>
        <begin position="162"/>
        <end position="368"/>
    </location>
</feature>
<dbReference type="InterPro" id="IPR024593">
    <property type="entry name" value="DUF3444"/>
</dbReference>